<accession>A0A448X658</accession>
<evidence type="ECO:0000313" key="1">
    <source>
        <dbReference type="EMBL" id="VEL29120.1"/>
    </source>
</evidence>
<dbReference type="AlphaFoldDB" id="A0A448X658"/>
<organism evidence="1 2">
    <name type="scientific">Protopolystoma xenopodis</name>
    <dbReference type="NCBI Taxonomy" id="117903"/>
    <lineage>
        <taxon>Eukaryota</taxon>
        <taxon>Metazoa</taxon>
        <taxon>Spiralia</taxon>
        <taxon>Lophotrochozoa</taxon>
        <taxon>Platyhelminthes</taxon>
        <taxon>Monogenea</taxon>
        <taxon>Polyopisthocotylea</taxon>
        <taxon>Polystomatidea</taxon>
        <taxon>Polystomatidae</taxon>
        <taxon>Protopolystoma</taxon>
    </lineage>
</organism>
<evidence type="ECO:0000313" key="2">
    <source>
        <dbReference type="Proteomes" id="UP000784294"/>
    </source>
</evidence>
<reference evidence="1" key="1">
    <citation type="submission" date="2018-11" db="EMBL/GenBank/DDBJ databases">
        <authorList>
            <consortium name="Pathogen Informatics"/>
        </authorList>
    </citation>
    <scope>NUCLEOTIDE SEQUENCE</scope>
</reference>
<sequence length="70" mass="7419">MCVFVWRVGGGTTADAGATGAAETTGTEDTRFAKSVALDQDHNRADLLSVHVAMSSDTRTRPDLQSRPIV</sequence>
<name>A0A448X658_9PLAT</name>
<gene>
    <name evidence="1" type="ORF">PXEA_LOCUS22560</name>
</gene>
<proteinExistence type="predicted"/>
<protein>
    <submittedName>
        <fullName evidence="1">Uncharacterized protein</fullName>
    </submittedName>
</protein>
<keyword evidence="2" id="KW-1185">Reference proteome</keyword>
<dbReference type="Proteomes" id="UP000784294">
    <property type="component" value="Unassembled WGS sequence"/>
</dbReference>
<dbReference type="EMBL" id="CAAALY010100502">
    <property type="protein sequence ID" value="VEL29120.1"/>
    <property type="molecule type" value="Genomic_DNA"/>
</dbReference>
<comment type="caution">
    <text evidence="1">The sequence shown here is derived from an EMBL/GenBank/DDBJ whole genome shotgun (WGS) entry which is preliminary data.</text>
</comment>